<reference evidence="2" key="1">
    <citation type="journal article" date="2014" name="Int. J. Syst. Evol. Microbiol.">
        <title>Complete genome sequence of Corynebacterium casei LMG S-19264T (=DSM 44701T), isolated from a smear-ripened cheese.</title>
        <authorList>
            <consortium name="US DOE Joint Genome Institute (JGI-PGF)"/>
            <person name="Walter F."/>
            <person name="Albersmeier A."/>
            <person name="Kalinowski J."/>
            <person name="Ruckert C."/>
        </authorList>
    </citation>
    <scope>NUCLEOTIDE SEQUENCE</scope>
    <source>
        <strain evidence="2">CGMCC 1.8984</strain>
    </source>
</reference>
<keyword evidence="1" id="KW-0812">Transmembrane</keyword>
<dbReference type="Proteomes" id="UP000636956">
    <property type="component" value="Unassembled WGS sequence"/>
</dbReference>
<accession>A0A917UU66</accession>
<evidence type="ECO:0000313" key="3">
    <source>
        <dbReference type="Proteomes" id="UP000636956"/>
    </source>
</evidence>
<protein>
    <submittedName>
        <fullName evidence="2">Uncharacterized protein</fullName>
    </submittedName>
</protein>
<keyword evidence="3" id="KW-1185">Reference proteome</keyword>
<dbReference type="EMBL" id="BMMD01000014">
    <property type="protein sequence ID" value="GGJ85392.1"/>
    <property type="molecule type" value="Genomic_DNA"/>
</dbReference>
<reference evidence="2" key="2">
    <citation type="submission" date="2020-09" db="EMBL/GenBank/DDBJ databases">
        <authorList>
            <person name="Sun Q."/>
            <person name="Zhou Y."/>
        </authorList>
    </citation>
    <scope>NUCLEOTIDE SEQUENCE</scope>
    <source>
        <strain evidence="2">CGMCC 1.8984</strain>
    </source>
</reference>
<evidence type="ECO:0000256" key="1">
    <source>
        <dbReference type="SAM" id="Phobius"/>
    </source>
</evidence>
<proteinExistence type="predicted"/>
<gene>
    <name evidence="2" type="ORF">GCM10011372_24590</name>
</gene>
<name>A0A917UU66_9MICO</name>
<dbReference type="AlphaFoldDB" id="A0A917UU66"/>
<organism evidence="2 3">
    <name type="scientific">Agromyces bauzanensis</name>
    <dbReference type="NCBI Taxonomy" id="1308924"/>
    <lineage>
        <taxon>Bacteria</taxon>
        <taxon>Bacillati</taxon>
        <taxon>Actinomycetota</taxon>
        <taxon>Actinomycetes</taxon>
        <taxon>Micrococcales</taxon>
        <taxon>Microbacteriaceae</taxon>
        <taxon>Agromyces</taxon>
    </lineage>
</organism>
<dbReference type="RefSeq" id="WP_188743731.1">
    <property type="nucleotide sequence ID" value="NZ_BAABFW010000017.1"/>
</dbReference>
<keyword evidence="1" id="KW-0472">Membrane</keyword>
<keyword evidence="1" id="KW-1133">Transmembrane helix</keyword>
<feature type="transmembrane region" description="Helical" evidence="1">
    <location>
        <begin position="14"/>
        <end position="39"/>
    </location>
</feature>
<comment type="caution">
    <text evidence="2">The sequence shown here is derived from an EMBL/GenBank/DDBJ whole genome shotgun (WGS) entry which is preliminary data.</text>
</comment>
<evidence type="ECO:0000313" key="2">
    <source>
        <dbReference type="EMBL" id="GGJ85392.1"/>
    </source>
</evidence>
<sequence length="65" mass="6964">MIDPHLRDSALRRLVFWALVSVTVFNAVSAIGGGVAILATDGLGMPMSMLASWRRGPSRRSPGLQ</sequence>